<evidence type="ECO:0000313" key="3">
    <source>
        <dbReference type="Proteomes" id="UP000306102"/>
    </source>
</evidence>
<name>A0A4S4EPH4_CAMSN</name>
<keyword evidence="1" id="KW-0472">Membrane</keyword>
<accession>A0A4S4EPH4</accession>
<dbReference type="STRING" id="542762.A0A4S4EPH4"/>
<feature type="transmembrane region" description="Helical" evidence="1">
    <location>
        <begin position="278"/>
        <end position="295"/>
    </location>
</feature>
<reference evidence="2 3" key="1">
    <citation type="journal article" date="2018" name="Proc. Natl. Acad. Sci. U.S.A.">
        <title>Draft genome sequence of Camellia sinensis var. sinensis provides insights into the evolution of the tea genome and tea quality.</title>
        <authorList>
            <person name="Wei C."/>
            <person name="Yang H."/>
            <person name="Wang S."/>
            <person name="Zhao J."/>
            <person name="Liu C."/>
            <person name="Gao L."/>
            <person name="Xia E."/>
            <person name="Lu Y."/>
            <person name="Tai Y."/>
            <person name="She G."/>
            <person name="Sun J."/>
            <person name="Cao H."/>
            <person name="Tong W."/>
            <person name="Gao Q."/>
            <person name="Li Y."/>
            <person name="Deng W."/>
            <person name="Jiang X."/>
            <person name="Wang W."/>
            <person name="Chen Q."/>
            <person name="Zhang S."/>
            <person name="Li H."/>
            <person name="Wu J."/>
            <person name="Wang P."/>
            <person name="Li P."/>
            <person name="Shi C."/>
            <person name="Zheng F."/>
            <person name="Jian J."/>
            <person name="Huang B."/>
            <person name="Shan D."/>
            <person name="Shi M."/>
            <person name="Fang C."/>
            <person name="Yue Y."/>
            <person name="Li F."/>
            <person name="Li D."/>
            <person name="Wei S."/>
            <person name="Han B."/>
            <person name="Jiang C."/>
            <person name="Yin Y."/>
            <person name="Xia T."/>
            <person name="Zhang Z."/>
            <person name="Bennetzen J.L."/>
            <person name="Zhao S."/>
            <person name="Wan X."/>
        </authorList>
    </citation>
    <scope>NUCLEOTIDE SEQUENCE [LARGE SCALE GENOMIC DNA]</scope>
    <source>
        <strain evidence="3">cv. Shuchazao</strain>
        <tissue evidence="2">Leaf</tissue>
    </source>
</reference>
<comment type="caution">
    <text evidence="2">The sequence shown here is derived from an EMBL/GenBank/DDBJ whole genome shotgun (WGS) entry which is preliminary data.</text>
</comment>
<keyword evidence="3" id="KW-1185">Reference proteome</keyword>
<organism evidence="2 3">
    <name type="scientific">Camellia sinensis var. sinensis</name>
    <name type="common">China tea</name>
    <dbReference type="NCBI Taxonomy" id="542762"/>
    <lineage>
        <taxon>Eukaryota</taxon>
        <taxon>Viridiplantae</taxon>
        <taxon>Streptophyta</taxon>
        <taxon>Embryophyta</taxon>
        <taxon>Tracheophyta</taxon>
        <taxon>Spermatophyta</taxon>
        <taxon>Magnoliopsida</taxon>
        <taxon>eudicotyledons</taxon>
        <taxon>Gunneridae</taxon>
        <taxon>Pentapetalae</taxon>
        <taxon>asterids</taxon>
        <taxon>Ericales</taxon>
        <taxon>Theaceae</taxon>
        <taxon>Camellia</taxon>
    </lineage>
</organism>
<evidence type="ECO:0000313" key="2">
    <source>
        <dbReference type="EMBL" id="THG18145.1"/>
    </source>
</evidence>
<proteinExistence type="predicted"/>
<sequence>MCYIYRVLTTFQRKYLQKKVVDLVLVQLGCKPRLYQITKQANDHRSLVLAYASYAQKLKLKLKLENSKLIRVFADLSRNYTTLISKLAYRTLFDSDASSIDESLLRQFEKEVKEQIKVTRQLISDAKESFDNQLKIQKLHDTIFAVNEQLTKAKKQGAFSSLIAAKSIPESHVLQLQTPDRREQWAQDDRQSSRSVGVQRWSDRPEIRVQDDEGIRQIDVNNGFLGTSSEIDDDGPSLDEDLPEERCQSSRTSRNICWSTSCLCSGGVFNICYRNHHLRFYLTAAVAVALRLVPYEYIGRNRVPAIVFKGLPSTFHGFVISIMFAFSGAFSALLVPNNPKILRLPVFLHGIDGIGRCVSHLRDFFTNSLDAKEGDEELAWKTKGEND</sequence>
<keyword evidence="1" id="KW-1133">Transmembrane helix</keyword>
<evidence type="ECO:0000256" key="1">
    <source>
        <dbReference type="SAM" id="Phobius"/>
    </source>
</evidence>
<dbReference type="EMBL" id="SDRB02003231">
    <property type="protein sequence ID" value="THG18145.1"/>
    <property type="molecule type" value="Genomic_DNA"/>
</dbReference>
<dbReference type="AlphaFoldDB" id="A0A4S4EPH4"/>
<feature type="transmembrane region" description="Helical" evidence="1">
    <location>
        <begin position="315"/>
        <end position="335"/>
    </location>
</feature>
<dbReference type="Proteomes" id="UP000306102">
    <property type="component" value="Unassembled WGS sequence"/>
</dbReference>
<keyword evidence="1" id="KW-0812">Transmembrane</keyword>
<gene>
    <name evidence="2" type="ORF">TEA_027954</name>
</gene>
<protein>
    <submittedName>
        <fullName evidence="2">Uncharacterized protein</fullName>
    </submittedName>
</protein>